<keyword evidence="1" id="KW-1133">Transmembrane helix</keyword>
<keyword evidence="1" id="KW-0472">Membrane</keyword>
<protein>
    <submittedName>
        <fullName evidence="2">Uncharacterized protein</fullName>
    </submittedName>
</protein>
<name>A0A4D6GWI4_HALS9</name>
<feature type="transmembrane region" description="Helical" evidence="1">
    <location>
        <begin position="123"/>
        <end position="146"/>
    </location>
</feature>
<keyword evidence="1" id="KW-0812">Transmembrane</keyword>
<dbReference type="AlphaFoldDB" id="A0A4D6GWI4"/>
<reference evidence="2" key="3">
    <citation type="journal article" name="MicrobiologyOpen">
        <title>Whole-genome comparison between the type strain of Halobacterium salinarum (DSM 3754(T)) and the laboratory strains R1 and NRC-1.</title>
        <authorList>
            <person name="Pfeiffer F."/>
            <person name="Losensky G."/>
            <person name="Marchfelder A."/>
            <person name="Habermann B."/>
            <person name="Dyall-Smith M."/>
        </authorList>
    </citation>
    <scope>NUCLEOTIDE SEQUENCE</scope>
    <source>
        <strain evidence="2">91-R6</strain>
    </source>
</reference>
<accession>A0A4D6GWI4</accession>
<evidence type="ECO:0000313" key="2">
    <source>
        <dbReference type="EMBL" id="QCC45861.1"/>
    </source>
</evidence>
<evidence type="ECO:0000313" key="3">
    <source>
        <dbReference type="EMBL" id="TYO82120.1"/>
    </source>
</evidence>
<organism evidence="2 4">
    <name type="scientific">Halobacterium salinarum (strain ATCC 33171 / DSM 3754 / JCM 8978 / NBRC 102687 / NCIMB 764 / 91-R6)</name>
    <dbReference type="NCBI Taxonomy" id="2597657"/>
    <lineage>
        <taxon>Archaea</taxon>
        <taxon>Methanobacteriati</taxon>
        <taxon>Methanobacteriota</taxon>
        <taxon>Stenosarchaea group</taxon>
        <taxon>Halobacteria</taxon>
        <taxon>Halobacteriales</taxon>
        <taxon>Halobacteriaceae</taxon>
        <taxon>Halobacterium</taxon>
    </lineage>
</organism>
<feature type="transmembrane region" description="Helical" evidence="1">
    <location>
        <begin position="63"/>
        <end position="84"/>
    </location>
</feature>
<dbReference type="Proteomes" id="UP000296216">
    <property type="component" value="Chromosome"/>
</dbReference>
<feature type="transmembrane region" description="Helical" evidence="1">
    <location>
        <begin position="32"/>
        <end position="51"/>
    </location>
</feature>
<dbReference type="EMBL" id="CP038631">
    <property type="protein sequence ID" value="QCC45861.1"/>
    <property type="molecule type" value="Genomic_DNA"/>
</dbReference>
<evidence type="ECO:0000313" key="4">
    <source>
        <dbReference type="Proteomes" id="UP000296216"/>
    </source>
</evidence>
<proteinExistence type="predicted"/>
<evidence type="ECO:0000256" key="1">
    <source>
        <dbReference type="SAM" id="Phobius"/>
    </source>
</evidence>
<dbReference type="EMBL" id="VRYN01000001">
    <property type="protein sequence ID" value="TYO82120.1"/>
    <property type="molecule type" value="Genomic_DNA"/>
</dbReference>
<gene>
    <name evidence="3" type="ORF">APQ99_00638</name>
    <name evidence="2" type="ORF">HBSAL_11095</name>
</gene>
<reference evidence="2 4" key="1">
    <citation type="journal article" date="2019" name="Microbiol. Resour. Announc.">
        <title>The Genome Sequence of the Halobacterium salinarum Type Strain Is Closely Related to That of Laboratory Strains NRC-1 and R1.</title>
        <authorList>
            <person name="Pfeiffer F."/>
            <person name="Marchfelder A."/>
            <person name="Habermann B."/>
            <person name="Dyall-Smith M.L."/>
        </authorList>
    </citation>
    <scope>NUCLEOTIDE SEQUENCE [LARGE SCALE GENOMIC DNA]</scope>
    <source>
        <strain evidence="2">91-R6</strain>
        <strain evidence="4">ATCC 33171 / DSM 3754 / JCM 8978 / NBRC 102687 / NCIMB 764 / 91-R6</strain>
    </source>
</reference>
<feature type="transmembrane region" description="Helical" evidence="1">
    <location>
        <begin position="7"/>
        <end position="26"/>
    </location>
</feature>
<sequence length="191" mass="19029">MLDRTREYAPVGLVPLAWGFTAAAHLGYVGSHALFVAHVVIVGLLVAFGAVSWTEMDTGALQAWRGVIVAGVGVTLLGVASFRVPAVPGGVLRAATVVGWMLLPVRALAVTARRTPAPGLARVYLGAAMASVAGGAVTVVGLAAPLSAASGWLVLAGIGAVGVGQTASIAAAAWESSRPDSFSPGSGEHAI</sequence>
<evidence type="ECO:0000313" key="5">
    <source>
        <dbReference type="Proteomes" id="UP000323075"/>
    </source>
</evidence>
<feature type="transmembrane region" description="Helical" evidence="1">
    <location>
        <begin position="152"/>
        <end position="174"/>
    </location>
</feature>
<dbReference type="RefSeq" id="WP_136361585.1">
    <property type="nucleotide sequence ID" value="NZ_VRYN01000001.1"/>
</dbReference>
<dbReference type="Proteomes" id="UP000323075">
    <property type="component" value="Unassembled WGS sequence"/>
</dbReference>
<reference evidence="3 5" key="2">
    <citation type="submission" date="2019-07" db="EMBL/GenBank/DDBJ databases">
        <title>Genomic Encyclopedia of Archaeal and Bacterial Type Strains, Phase II (KMG-II): from individual species to whole genera.</title>
        <authorList>
            <person name="Goeker M."/>
        </authorList>
    </citation>
    <scope>NUCLEOTIDE SEQUENCE [LARGE SCALE GENOMIC DNA]</scope>
    <source>
        <strain evidence="3 5">DSM 3754</strain>
    </source>
</reference>
<dbReference type="GeneID" id="39856051"/>
<feature type="transmembrane region" description="Helical" evidence="1">
    <location>
        <begin position="90"/>
        <end position="111"/>
    </location>
</feature>